<dbReference type="InterPro" id="IPR019962">
    <property type="entry name" value="CHP03663"/>
</dbReference>
<dbReference type="InterPro" id="IPR038731">
    <property type="entry name" value="RgtA/B/C-like"/>
</dbReference>
<evidence type="ECO:0000313" key="2">
    <source>
        <dbReference type="EMBL" id="VAX29606.1"/>
    </source>
</evidence>
<proteinExistence type="predicted"/>
<dbReference type="Pfam" id="PF13231">
    <property type="entry name" value="PMT_2"/>
    <property type="match status" value="1"/>
</dbReference>
<gene>
    <name evidence="2" type="ORF">MNBD_IGNAVI01-1745</name>
</gene>
<dbReference type="NCBIfam" id="TIGR03663">
    <property type="entry name" value="flippase activity-associated protein Agl23"/>
    <property type="match status" value="1"/>
</dbReference>
<evidence type="ECO:0000259" key="1">
    <source>
        <dbReference type="Pfam" id="PF13231"/>
    </source>
</evidence>
<reference evidence="2" key="1">
    <citation type="submission" date="2018-06" db="EMBL/GenBank/DDBJ databases">
        <authorList>
            <person name="Zhirakovskaya E."/>
        </authorList>
    </citation>
    <scope>NUCLEOTIDE SEQUENCE</scope>
</reference>
<dbReference type="EMBL" id="UOGD01000457">
    <property type="protein sequence ID" value="VAX29606.1"/>
    <property type="molecule type" value="Genomic_DNA"/>
</dbReference>
<organism evidence="2">
    <name type="scientific">hydrothermal vent metagenome</name>
    <dbReference type="NCBI Taxonomy" id="652676"/>
    <lineage>
        <taxon>unclassified sequences</taxon>
        <taxon>metagenomes</taxon>
        <taxon>ecological metagenomes</taxon>
    </lineage>
</organism>
<name>A0A3B1CGJ0_9ZZZZ</name>
<protein>
    <recommendedName>
        <fullName evidence="1">Glycosyltransferase RgtA/B/C/D-like domain-containing protein</fullName>
    </recommendedName>
</protein>
<sequence length="530" mass="61519">MQFTESNKNKLKINDGFILAAVIFFALFLRTYKLDNRPLHVDEAVHAVKFGELLEDGYYKYDPVEYHGPTLNYFTLISSSLAGIYAYEDLNEYTIRLVPAVTAVLFILLVAILFTEREKHLKLLIVTLLAISPIFVFYSRYYIQEVLLVSFTYSLIFVFYRYLQSKKIGLMIFAGVLAGLVFATKETSIIIFGTGIFSVLAIYMLDNDFRKKIVFSLSHVSVFLVSAVVVAILFYSSFFSNNAGIIDSLKAFTNYFTKAGGNQEHIHPWYYYLKLLLYTNNDKIFFSEVFLFLFAVIGIYFSFFKKSEGRNYSIFKFISLFSLLQLFIYSAIPYKTPWLALNFWIGFLILAAFGIFRSYFVFEHKGGQILFIAFVGMILFQNMWQTYDTNFKYPYQPENPFTYSQATPDVITLANIVTDIADTTPEGKTILIDVTAPNSDYWPLPWYLRKFKNVAWNNEVRNSIYNFPIIISVPEYEDQIIEKLYTIPPPGKKNLYVPLFDQYLELRPGVELRGYIQKDVLDIYNHSLTQ</sequence>
<dbReference type="AlphaFoldDB" id="A0A3B1CGJ0"/>
<dbReference type="PANTHER" id="PTHR41710">
    <property type="entry name" value="GLYCOSYL TRANSFERASE, FAMILY 39"/>
    <property type="match status" value="1"/>
</dbReference>
<dbReference type="PANTHER" id="PTHR41710:SF2">
    <property type="entry name" value="GLYCOSYL TRANSFERASE FAMILY 39_83 DOMAIN-CONTAINING PROTEIN"/>
    <property type="match status" value="1"/>
</dbReference>
<accession>A0A3B1CGJ0</accession>
<feature type="domain" description="Glycosyltransferase RgtA/B/C/D-like" evidence="1">
    <location>
        <begin position="67"/>
        <end position="230"/>
    </location>
</feature>